<proteinExistence type="predicted"/>
<feature type="domain" description="Thioredoxin-like fold" evidence="2">
    <location>
        <begin position="208"/>
        <end position="294"/>
    </location>
</feature>
<dbReference type="Pfam" id="PF13098">
    <property type="entry name" value="Thioredoxin_2"/>
    <property type="match status" value="2"/>
</dbReference>
<feature type="domain" description="Thioredoxin-like fold" evidence="2">
    <location>
        <begin position="56"/>
        <end position="157"/>
    </location>
</feature>
<sequence length="356" mass="41043">MKKIQLKKIIFLTLFLSAFNTLAVEKLGEYRGAMHTEYPSWFKQGFLDFNEDVKDAAKVGKRLMIIFTQPGCPYCNALVERNLSQKKIEQKVRKNFDSIAINMWGDREVTFTDGKIYTEKTISEKLKVQFTPTVLFFNEQGKTILRLNGYIPPRRFNVALDYVIKHQETKVSYRAYVKANLPAGKSGGLNKEDFFMKAPVNLAVKGAGRDKPFAVFFEQKHCPSCDTLHKKVLTDSYTRNIIKQFDVAQLDMWSNKKLTIPDGSRTTAKLWAKSLDVKYAPTVIIFNAKGKEIIRSEAFFKVFHTQGMFAYVLEGGYKKQPSFQRYLAARAEHFREQGKTIDIWNYKSEHDSGKKK</sequence>
<accession>A0A3B1A4V3</accession>
<dbReference type="InterPro" id="IPR012336">
    <property type="entry name" value="Thioredoxin-like_fold"/>
</dbReference>
<keyword evidence="1" id="KW-0732">Signal</keyword>
<evidence type="ECO:0000256" key="1">
    <source>
        <dbReference type="ARBA" id="ARBA00022729"/>
    </source>
</evidence>
<protein>
    <submittedName>
        <fullName evidence="3">Thioredoxin SoxW</fullName>
    </submittedName>
</protein>
<organism evidence="3">
    <name type="scientific">hydrothermal vent metagenome</name>
    <dbReference type="NCBI Taxonomy" id="652676"/>
    <lineage>
        <taxon>unclassified sequences</taxon>
        <taxon>metagenomes</taxon>
        <taxon>ecological metagenomes</taxon>
    </lineage>
</organism>
<name>A0A3B1A4V3_9ZZZZ</name>
<dbReference type="EMBL" id="UOFT01000042">
    <property type="protein sequence ID" value="VAW95143.1"/>
    <property type="molecule type" value="Genomic_DNA"/>
</dbReference>
<evidence type="ECO:0000313" key="3">
    <source>
        <dbReference type="EMBL" id="VAW95143.1"/>
    </source>
</evidence>
<reference evidence="3" key="1">
    <citation type="submission" date="2018-06" db="EMBL/GenBank/DDBJ databases">
        <authorList>
            <person name="Zhirakovskaya E."/>
        </authorList>
    </citation>
    <scope>NUCLEOTIDE SEQUENCE</scope>
</reference>
<dbReference type="InterPro" id="IPR051099">
    <property type="entry name" value="AGR/TXD"/>
</dbReference>
<gene>
    <name evidence="3" type="ORF">MNBD_GAMMA23-468</name>
</gene>
<dbReference type="PANTHER" id="PTHR15337">
    <property type="entry name" value="ANTERIOR GRADIENT PROTEIN-RELATED"/>
    <property type="match status" value="1"/>
</dbReference>
<evidence type="ECO:0000259" key="2">
    <source>
        <dbReference type="Pfam" id="PF13098"/>
    </source>
</evidence>
<dbReference type="Gene3D" id="3.40.30.10">
    <property type="entry name" value="Glutaredoxin"/>
    <property type="match status" value="2"/>
</dbReference>
<dbReference type="SUPFAM" id="SSF52833">
    <property type="entry name" value="Thioredoxin-like"/>
    <property type="match status" value="2"/>
</dbReference>
<dbReference type="InterPro" id="IPR036249">
    <property type="entry name" value="Thioredoxin-like_sf"/>
</dbReference>
<dbReference type="AlphaFoldDB" id="A0A3B1A4V3"/>
<dbReference type="PANTHER" id="PTHR15337:SF11">
    <property type="entry name" value="THIOREDOXIN DOMAIN-CONTAINING PROTEIN"/>
    <property type="match status" value="1"/>
</dbReference>